<feature type="transmembrane region" description="Helical" evidence="5">
    <location>
        <begin position="99"/>
        <end position="120"/>
    </location>
</feature>
<accession>A0A4R6U9N6</accession>
<organism evidence="6 7">
    <name type="scientific">Aureibacillus halotolerans</name>
    <dbReference type="NCBI Taxonomy" id="1508390"/>
    <lineage>
        <taxon>Bacteria</taxon>
        <taxon>Bacillati</taxon>
        <taxon>Bacillota</taxon>
        <taxon>Bacilli</taxon>
        <taxon>Bacillales</taxon>
        <taxon>Bacillaceae</taxon>
        <taxon>Aureibacillus</taxon>
    </lineage>
</organism>
<feature type="transmembrane region" description="Helical" evidence="5">
    <location>
        <begin position="43"/>
        <end position="62"/>
    </location>
</feature>
<keyword evidence="3 5" id="KW-1133">Transmembrane helix</keyword>
<reference evidence="6 7" key="1">
    <citation type="submission" date="2019-03" db="EMBL/GenBank/DDBJ databases">
        <title>Genomic Encyclopedia of Type Strains, Phase IV (KMG-IV): sequencing the most valuable type-strain genomes for metagenomic binning, comparative biology and taxonomic classification.</title>
        <authorList>
            <person name="Goeker M."/>
        </authorList>
    </citation>
    <scope>NUCLEOTIDE SEQUENCE [LARGE SCALE GENOMIC DNA]</scope>
    <source>
        <strain evidence="6 7">DSM 28697</strain>
    </source>
</reference>
<dbReference type="RefSeq" id="WP_133580457.1">
    <property type="nucleotide sequence ID" value="NZ_SNYJ01000007.1"/>
</dbReference>
<evidence type="ECO:0000313" key="7">
    <source>
        <dbReference type="Proteomes" id="UP000295632"/>
    </source>
</evidence>
<dbReference type="InterPro" id="IPR032808">
    <property type="entry name" value="DoxX"/>
</dbReference>
<keyword evidence="2 5" id="KW-0812">Transmembrane</keyword>
<dbReference type="Proteomes" id="UP000295632">
    <property type="component" value="Unassembled WGS sequence"/>
</dbReference>
<evidence type="ECO:0000256" key="5">
    <source>
        <dbReference type="SAM" id="Phobius"/>
    </source>
</evidence>
<evidence type="ECO:0000256" key="1">
    <source>
        <dbReference type="ARBA" id="ARBA00004141"/>
    </source>
</evidence>
<dbReference type="GO" id="GO:0016020">
    <property type="term" value="C:membrane"/>
    <property type="evidence" value="ECO:0007669"/>
    <property type="project" value="UniProtKB-SubCell"/>
</dbReference>
<feature type="transmembrane region" description="Helical" evidence="5">
    <location>
        <begin position="6"/>
        <end position="31"/>
    </location>
</feature>
<evidence type="ECO:0000256" key="3">
    <source>
        <dbReference type="ARBA" id="ARBA00022989"/>
    </source>
</evidence>
<comment type="caution">
    <text evidence="6">The sequence shown here is derived from an EMBL/GenBank/DDBJ whole genome shotgun (WGS) entry which is preliminary data.</text>
</comment>
<evidence type="ECO:0000256" key="4">
    <source>
        <dbReference type="ARBA" id="ARBA00023136"/>
    </source>
</evidence>
<evidence type="ECO:0000313" key="6">
    <source>
        <dbReference type="EMBL" id="TDQ39784.1"/>
    </source>
</evidence>
<dbReference type="Pfam" id="PF13564">
    <property type="entry name" value="DoxX_2"/>
    <property type="match status" value="1"/>
</dbReference>
<dbReference type="OrthoDB" id="2454358at2"/>
<evidence type="ECO:0000256" key="2">
    <source>
        <dbReference type="ARBA" id="ARBA00022692"/>
    </source>
</evidence>
<dbReference type="AlphaFoldDB" id="A0A4R6U9N6"/>
<feature type="transmembrane region" description="Helical" evidence="5">
    <location>
        <begin position="68"/>
        <end position="87"/>
    </location>
</feature>
<gene>
    <name evidence="6" type="ORF">EV213_107151</name>
</gene>
<name>A0A4R6U9N6_9BACI</name>
<sequence length="121" mass="13413">MSIVVVILQSLLVVYYLFSGLAKVFGAKYWIDIFQHLKLSSRFRIVTGIVQLAGAIALFAGYWLTWSLVIGCIWLGVTMVVACSVHIRVRDSLGKTMPALVFTIIIVSLLCMQAVTMPSLF</sequence>
<protein>
    <submittedName>
        <fullName evidence="6">DoxX-like protein</fullName>
    </submittedName>
</protein>
<comment type="subcellular location">
    <subcellularLocation>
        <location evidence="1">Membrane</location>
        <topology evidence="1">Multi-pass membrane protein</topology>
    </subcellularLocation>
</comment>
<dbReference type="EMBL" id="SNYJ01000007">
    <property type="protein sequence ID" value="TDQ39784.1"/>
    <property type="molecule type" value="Genomic_DNA"/>
</dbReference>
<proteinExistence type="predicted"/>
<keyword evidence="7" id="KW-1185">Reference proteome</keyword>
<keyword evidence="4 5" id="KW-0472">Membrane</keyword>